<dbReference type="InterPro" id="IPR005656">
    <property type="entry name" value="MmgE_PrpD"/>
</dbReference>
<evidence type="ECO:0000256" key="1">
    <source>
        <dbReference type="ARBA" id="ARBA00006174"/>
    </source>
</evidence>
<dbReference type="Gene3D" id="1.10.4100.10">
    <property type="entry name" value="2-methylcitrate dehydratase PrpD"/>
    <property type="match status" value="1"/>
</dbReference>
<dbReference type="Pfam" id="PF03972">
    <property type="entry name" value="MmgE_PrpD_N"/>
    <property type="match status" value="1"/>
</dbReference>
<gene>
    <name evidence="4" type="ORF">GCM10007923_16340</name>
</gene>
<reference evidence="5" key="1">
    <citation type="journal article" date="2019" name="Int. J. Syst. Evol. Microbiol.">
        <title>The Global Catalogue of Microorganisms (GCM) 10K type strain sequencing project: providing services to taxonomists for standard genome sequencing and annotation.</title>
        <authorList>
            <consortium name="The Broad Institute Genomics Platform"/>
            <consortium name="The Broad Institute Genome Sequencing Center for Infectious Disease"/>
            <person name="Wu L."/>
            <person name="Ma J."/>
        </authorList>
    </citation>
    <scope>NUCLEOTIDE SEQUENCE [LARGE SCALE GENOMIC DNA]</scope>
    <source>
        <strain evidence="5">NBRC 102122</strain>
    </source>
</reference>
<evidence type="ECO:0000313" key="4">
    <source>
        <dbReference type="EMBL" id="GLR50428.1"/>
    </source>
</evidence>
<dbReference type="Proteomes" id="UP001156702">
    <property type="component" value="Unassembled WGS sequence"/>
</dbReference>
<dbReference type="EMBL" id="BSOP01000013">
    <property type="protein sequence ID" value="GLR50428.1"/>
    <property type="molecule type" value="Genomic_DNA"/>
</dbReference>
<dbReference type="SUPFAM" id="SSF103378">
    <property type="entry name" value="2-methylcitrate dehydratase PrpD"/>
    <property type="match status" value="1"/>
</dbReference>
<dbReference type="InterPro" id="IPR036148">
    <property type="entry name" value="MmgE/PrpD_sf"/>
</dbReference>
<protein>
    <recommendedName>
        <fullName evidence="6">MmgE/PrpD family protein</fullName>
    </recommendedName>
</protein>
<dbReference type="InterPro" id="IPR045337">
    <property type="entry name" value="MmgE_PrpD_C"/>
</dbReference>
<sequence>MPVSASLSLGLAEFVKNADIADAGEDAVELAKRVIVDTVAVILSGAGSEVAGPMLDYVSRMGQGAVPLIGTDASASAPAAALVGGTFGAALDFDDVLSMMPGHPAAVIMPALIAQCYDAPISGRDFVDAYIVGLEVGSKLSQGVGIRHYQRGYHTTGTIALFCAVAALARRFDLTVDETRMAMSLAASTASGIQANFGTMTKPLHSGWAAQSAVIAVDLVRAGFTASLSALEDKGGYLSAYGTEESDAGKVLPLLGNPWTIVSPGIALKKFPTCYATHRAIDGVAEIEREVGPLLGQLEKLTCRVVPGALLPLRFNRPRTGLEGKFSMPYGLAVAMLDRHLTIASFEDAAVLRPEIWSLYDRIEVVEDEACGAEDPDYNRKSAGTRGFVVVEARLTDGRTIMRRVDTAPGHPRRPLSWADLNTKFLDCAKSCGVDAGVAQAAFEALKDLEKSADVAALLRPLVPSAKRRADAAQ</sequence>
<proteinExistence type="inferred from homology"/>
<feature type="domain" description="MmgE/PrpD N-terminal" evidence="2">
    <location>
        <begin position="11"/>
        <end position="244"/>
    </location>
</feature>
<dbReference type="Gene3D" id="3.30.1330.120">
    <property type="entry name" value="2-methylcitrate dehydratase PrpD"/>
    <property type="match status" value="1"/>
</dbReference>
<evidence type="ECO:0000259" key="2">
    <source>
        <dbReference type="Pfam" id="PF03972"/>
    </source>
</evidence>
<dbReference type="Pfam" id="PF19305">
    <property type="entry name" value="MmgE_PrpD_C"/>
    <property type="match status" value="1"/>
</dbReference>
<dbReference type="InterPro" id="IPR042183">
    <property type="entry name" value="MmgE/PrpD_sf_1"/>
</dbReference>
<accession>A0ABQ5ZC82</accession>
<evidence type="ECO:0008006" key="6">
    <source>
        <dbReference type="Google" id="ProtNLM"/>
    </source>
</evidence>
<keyword evidence="5" id="KW-1185">Reference proteome</keyword>
<evidence type="ECO:0000259" key="3">
    <source>
        <dbReference type="Pfam" id="PF19305"/>
    </source>
</evidence>
<comment type="similarity">
    <text evidence="1">Belongs to the PrpD family.</text>
</comment>
<evidence type="ECO:0000313" key="5">
    <source>
        <dbReference type="Proteomes" id="UP001156702"/>
    </source>
</evidence>
<name>A0ABQ5ZC82_9HYPH</name>
<dbReference type="PANTHER" id="PTHR16943">
    <property type="entry name" value="2-METHYLCITRATE DEHYDRATASE-RELATED"/>
    <property type="match status" value="1"/>
</dbReference>
<dbReference type="PANTHER" id="PTHR16943:SF8">
    <property type="entry name" value="2-METHYLCITRATE DEHYDRATASE"/>
    <property type="match status" value="1"/>
</dbReference>
<dbReference type="InterPro" id="IPR045336">
    <property type="entry name" value="MmgE_PrpD_N"/>
</dbReference>
<organism evidence="4 5">
    <name type="scientific">Shinella yambaruensis</name>
    <dbReference type="NCBI Taxonomy" id="415996"/>
    <lineage>
        <taxon>Bacteria</taxon>
        <taxon>Pseudomonadati</taxon>
        <taxon>Pseudomonadota</taxon>
        <taxon>Alphaproteobacteria</taxon>
        <taxon>Hyphomicrobiales</taxon>
        <taxon>Rhizobiaceae</taxon>
        <taxon>Shinella</taxon>
    </lineage>
</organism>
<comment type="caution">
    <text evidence="4">The sequence shown here is derived from an EMBL/GenBank/DDBJ whole genome shotgun (WGS) entry which is preliminary data.</text>
</comment>
<feature type="domain" description="MmgE/PrpD C-terminal" evidence="3">
    <location>
        <begin position="271"/>
        <end position="436"/>
    </location>
</feature>
<dbReference type="InterPro" id="IPR042188">
    <property type="entry name" value="MmgE/PrpD_sf_2"/>
</dbReference>